<keyword evidence="3" id="KW-1185">Reference proteome</keyword>
<evidence type="ECO:0000313" key="2">
    <source>
        <dbReference type="EMBL" id="PAV23616.1"/>
    </source>
</evidence>
<dbReference type="InterPro" id="IPR032675">
    <property type="entry name" value="LRR_dom_sf"/>
</dbReference>
<dbReference type="EMBL" id="NBII01000001">
    <property type="protein sequence ID" value="PAV23616.1"/>
    <property type="molecule type" value="Genomic_DNA"/>
</dbReference>
<dbReference type="AlphaFoldDB" id="A0A286UVJ2"/>
<comment type="caution">
    <text evidence="2">The sequence shown here is derived from an EMBL/GenBank/DDBJ whole genome shotgun (WGS) entry which is preliminary data.</text>
</comment>
<protein>
    <submittedName>
        <fullName evidence="2">Uncharacterized protein</fullName>
    </submittedName>
</protein>
<evidence type="ECO:0000256" key="1">
    <source>
        <dbReference type="SAM" id="MobiDB-lite"/>
    </source>
</evidence>
<feature type="compositionally biased region" description="Polar residues" evidence="1">
    <location>
        <begin position="565"/>
        <end position="583"/>
    </location>
</feature>
<dbReference type="Gene3D" id="3.80.10.10">
    <property type="entry name" value="Ribonuclease Inhibitor"/>
    <property type="match status" value="1"/>
</dbReference>
<feature type="region of interest" description="Disordered" evidence="1">
    <location>
        <begin position="467"/>
        <end position="491"/>
    </location>
</feature>
<reference evidence="2 3" key="1">
    <citation type="journal article" date="2017" name="Mol. Ecol.">
        <title>Comparative and population genomic landscape of Phellinus noxius: A hypervariable fungus causing root rot in trees.</title>
        <authorList>
            <person name="Chung C.L."/>
            <person name="Lee T.J."/>
            <person name="Akiba M."/>
            <person name="Lee H.H."/>
            <person name="Kuo T.H."/>
            <person name="Liu D."/>
            <person name="Ke H.M."/>
            <person name="Yokoi T."/>
            <person name="Roa M.B."/>
            <person name="Lu M.J."/>
            <person name="Chang Y.Y."/>
            <person name="Ann P.J."/>
            <person name="Tsai J.N."/>
            <person name="Chen C.Y."/>
            <person name="Tzean S.S."/>
            <person name="Ota Y."/>
            <person name="Hattori T."/>
            <person name="Sahashi N."/>
            <person name="Liou R.F."/>
            <person name="Kikuchi T."/>
            <person name="Tsai I.J."/>
        </authorList>
    </citation>
    <scope>NUCLEOTIDE SEQUENCE [LARGE SCALE GENOMIC DNA]</scope>
    <source>
        <strain evidence="2 3">FFPRI411160</strain>
    </source>
</reference>
<feature type="compositionally biased region" description="Basic and acidic residues" evidence="1">
    <location>
        <begin position="593"/>
        <end position="608"/>
    </location>
</feature>
<accession>A0A286UVJ2</accession>
<feature type="region of interest" description="Disordered" evidence="1">
    <location>
        <begin position="337"/>
        <end position="372"/>
    </location>
</feature>
<dbReference type="Proteomes" id="UP000217199">
    <property type="component" value="Unassembled WGS sequence"/>
</dbReference>
<sequence length="669" mass="75471">MSTAIRLIKVNPAKEIDGAGNIITKTVLPPSQVVVPAYANPQFAHPKFQWIPPLSYFCIKALVEFPEQVHQIGEGRLNIQPRKARGRKLLHSLFPLWETSHFTLLNVDPRIWAVTVQVYGDLPSKLRSYPATLSDPHLPLLNQIPCSLEFSLLTVLDLTASRQLTDGNIIALKALRNLAALDVSETEITARGLWLLSRTISYDSERQGPGLLRILKLRLTDVNDDINEILTKFPLLCAVDLRETQCSETHIQRPFCKSEDYKLFDAPLSDFIRALSLSYKEKDILTNKYPHILDVQEKSKRGLSFDSSRRVEAKMTATRSMHNSFVVFPKFQKNSKPGPLSFGNSDLIELRPERDDTERRGPNESSRLPQTRVLVNEEGEDEHTWQDIGNTLNFLSDDGSDCSDGPEVNTKDQIDLSIRNTANREVSSSAFYKHRPDTHIPTVRKLGATRGLVIVRTPPSIQELYTRRDSNSNSAKRKQGQEGIKISNEGERRAFNERMMLFAKKRKVSCTELHSTNDSQVSSICVPSESEKNDEISRATRVHSHKPTAKTNHIALRKGRLKLEPSTSFSPSHVTKPHFSSSEPVRFSNVALRQRDVNPKDGLKEQGRKIPRSNITGALARALGPKQSNSANSMPSKKTTSSKLEKLSNDNLPQRTKPKGFDWKSWEKR</sequence>
<feature type="compositionally biased region" description="Basic and acidic residues" evidence="1">
    <location>
        <begin position="659"/>
        <end position="669"/>
    </location>
</feature>
<gene>
    <name evidence="2" type="ORF">PNOK_0068400</name>
</gene>
<proteinExistence type="predicted"/>
<feature type="compositionally biased region" description="Polar residues" evidence="1">
    <location>
        <begin position="626"/>
        <end position="635"/>
    </location>
</feature>
<dbReference type="InParanoid" id="A0A286UVJ2"/>
<feature type="compositionally biased region" description="Basic and acidic residues" evidence="1">
    <location>
        <begin position="348"/>
        <end position="362"/>
    </location>
</feature>
<feature type="region of interest" description="Disordered" evidence="1">
    <location>
        <begin position="562"/>
        <end position="669"/>
    </location>
</feature>
<evidence type="ECO:0000313" key="3">
    <source>
        <dbReference type="Proteomes" id="UP000217199"/>
    </source>
</evidence>
<dbReference type="OrthoDB" id="3215314at2759"/>
<organism evidence="2 3">
    <name type="scientific">Pyrrhoderma noxium</name>
    <dbReference type="NCBI Taxonomy" id="2282107"/>
    <lineage>
        <taxon>Eukaryota</taxon>
        <taxon>Fungi</taxon>
        <taxon>Dikarya</taxon>
        <taxon>Basidiomycota</taxon>
        <taxon>Agaricomycotina</taxon>
        <taxon>Agaricomycetes</taxon>
        <taxon>Hymenochaetales</taxon>
        <taxon>Hymenochaetaceae</taxon>
        <taxon>Pyrrhoderma</taxon>
    </lineage>
</organism>
<feature type="region of interest" description="Disordered" evidence="1">
    <location>
        <begin position="532"/>
        <end position="551"/>
    </location>
</feature>
<name>A0A286UVJ2_9AGAM</name>
<dbReference type="SUPFAM" id="SSF52047">
    <property type="entry name" value="RNI-like"/>
    <property type="match status" value="1"/>
</dbReference>